<evidence type="ECO:0000256" key="1">
    <source>
        <dbReference type="SAM" id="MobiDB-lite"/>
    </source>
</evidence>
<sequence length="154" mass="17228">MAAPEYKKSTAPCGLPASLSAKFAPEKPDPHRSIGQLDTNEPINQTWSGMRLVDANLIEVSSSAKRRRIDLRMIEYQDFGSHVLEGLSELEDGLRSVTGCQLSLLQTSAIFLNKSGSHLEDHVFRVHQHHSLALARGWWCRYAPSPPYFDLRIG</sequence>
<dbReference type="AlphaFoldDB" id="A0AAX4HZR7"/>
<dbReference type="EMBL" id="CP137305">
    <property type="protein sequence ID" value="WQF76253.1"/>
    <property type="molecule type" value="Genomic_DNA"/>
</dbReference>
<keyword evidence="3" id="KW-1185">Reference proteome</keyword>
<protein>
    <submittedName>
        <fullName evidence="2">Uncharacterized protein</fullName>
    </submittedName>
</protein>
<accession>A0AAX4HZR7</accession>
<name>A0AAX4HZR7_9PEZI</name>
<feature type="region of interest" description="Disordered" evidence="1">
    <location>
        <begin position="1"/>
        <end position="40"/>
    </location>
</feature>
<reference evidence="3" key="1">
    <citation type="journal article" date="2023" name="bioRxiv">
        <title>Complete genome of the Medicago anthracnose fungus, Colletotrichum destructivum, reveals a mini-chromosome-like region within a core chromosome.</title>
        <authorList>
            <person name="Lapalu N."/>
            <person name="Simon A."/>
            <person name="Lu A."/>
            <person name="Plaumann P.-L."/>
            <person name="Amselem J."/>
            <person name="Pigne S."/>
            <person name="Auger A."/>
            <person name="Koch C."/>
            <person name="Dallery J.-F."/>
            <person name="O'Connell R.J."/>
        </authorList>
    </citation>
    <scope>NUCLEOTIDE SEQUENCE [LARGE SCALE GENOMIC DNA]</scope>
    <source>
        <strain evidence="3">CBS 520.97</strain>
    </source>
</reference>
<dbReference type="Proteomes" id="UP001322277">
    <property type="component" value="Chromosome 1"/>
</dbReference>
<evidence type="ECO:0000313" key="2">
    <source>
        <dbReference type="EMBL" id="WQF76253.1"/>
    </source>
</evidence>
<dbReference type="GeneID" id="87937770"/>
<evidence type="ECO:0000313" key="3">
    <source>
        <dbReference type="Proteomes" id="UP001322277"/>
    </source>
</evidence>
<dbReference type="RefSeq" id="XP_062773477.1">
    <property type="nucleotide sequence ID" value="XM_062917426.1"/>
</dbReference>
<organism evidence="2 3">
    <name type="scientific">Colletotrichum destructivum</name>
    <dbReference type="NCBI Taxonomy" id="34406"/>
    <lineage>
        <taxon>Eukaryota</taxon>
        <taxon>Fungi</taxon>
        <taxon>Dikarya</taxon>
        <taxon>Ascomycota</taxon>
        <taxon>Pezizomycotina</taxon>
        <taxon>Sordariomycetes</taxon>
        <taxon>Hypocreomycetidae</taxon>
        <taxon>Glomerellales</taxon>
        <taxon>Glomerellaceae</taxon>
        <taxon>Colletotrichum</taxon>
        <taxon>Colletotrichum destructivum species complex</taxon>
    </lineage>
</organism>
<dbReference type="KEGG" id="cdet:87937770"/>
<proteinExistence type="predicted"/>
<gene>
    <name evidence="2" type="ORF">CDEST_01267</name>
</gene>